<proteinExistence type="predicted"/>
<reference evidence="2" key="1">
    <citation type="submission" date="2017-03" db="EMBL/GenBank/DDBJ databases">
        <title>Phytopthora megakarya and P. palmivora, two closely related causual agents of cacao black pod achieved similar genome size and gene model numbers by different mechanisms.</title>
        <authorList>
            <person name="Ali S."/>
            <person name="Shao J."/>
            <person name="Larry D.J."/>
            <person name="Kronmiller B."/>
            <person name="Shen D."/>
            <person name="Strem M.D."/>
            <person name="Melnick R.L."/>
            <person name="Guiltinan M.J."/>
            <person name="Tyler B.M."/>
            <person name="Meinhardt L.W."/>
            <person name="Bailey B.A."/>
        </authorList>
    </citation>
    <scope>NUCLEOTIDE SEQUENCE [LARGE SCALE GENOMIC DNA]</scope>
    <source>
        <strain evidence="2">zdho120</strain>
    </source>
</reference>
<protein>
    <submittedName>
        <fullName evidence="1">Uncharacterized protein</fullName>
    </submittedName>
</protein>
<keyword evidence="2" id="KW-1185">Reference proteome</keyword>
<gene>
    <name evidence="1" type="ORF">PHMEG_00031280</name>
</gene>
<dbReference type="Proteomes" id="UP000198211">
    <property type="component" value="Unassembled WGS sequence"/>
</dbReference>
<evidence type="ECO:0000313" key="2">
    <source>
        <dbReference type="Proteomes" id="UP000198211"/>
    </source>
</evidence>
<accession>A0A225UYN8</accession>
<dbReference type="AlphaFoldDB" id="A0A225UYN8"/>
<organism evidence="1 2">
    <name type="scientific">Phytophthora megakarya</name>
    <dbReference type="NCBI Taxonomy" id="4795"/>
    <lineage>
        <taxon>Eukaryota</taxon>
        <taxon>Sar</taxon>
        <taxon>Stramenopiles</taxon>
        <taxon>Oomycota</taxon>
        <taxon>Peronosporomycetes</taxon>
        <taxon>Peronosporales</taxon>
        <taxon>Peronosporaceae</taxon>
        <taxon>Phytophthora</taxon>
    </lineage>
</organism>
<evidence type="ECO:0000313" key="1">
    <source>
        <dbReference type="EMBL" id="OWY98053.1"/>
    </source>
</evidence>
<dbReference type="OrthoDB" id="123942at2759"/>
<name>A0A225UYN8_9STRA</name>
<sequence length="103" mass="11853">MAATKSKQAKVPEDWMNYGKTFVCTHTRKYKAHGKGRRKRQQSRMINCNAQLGFGWVTDGRRLGSIGYRLGHQCVCPDSRVYQSSCIQDANHFVLVREQPFTE</sequence>
<dbReference type="EMBL" id="NBNE01009797">
    <property type="protein sequence ID" value="OWY98053.1"/>
    <property type="molecule type" value="Genomic_DNA"/>
</dbReference>
<comment type="caution">
    <text evidence="1">The sequence shown here is derived from an EMBL/GenBank/DDBJ whole genome shotgun (WGS) entry which is preliminary data.</text>
</comment>